<dbReference type="Proteomes" id="UP000194127">
    <property type="component" value="Unassembled WGS sequence"/>
</dbReference>
<feature type="domain" description="Helicase ATP-binding" evidence="6">
    <location>
        <begin position="777"/>
        <end position="945"/>
    </location>
</feature>
<evidence type="ECO:0000259" key="6">
    <source>
        <dbReference type="PROSITE" id="PS51192"/>
    </source>
</evidence>
<dbReference type="GeneID" id="36333056"/>
<dbReference type="CDD" id="cd18025">
    <property type="entry name" value="DEXHc_DDX60"/>
    <property type="match status" value="1"/>
</dbReference>
<evidence type="ECO:0000256" key="1">
    <source>
        <dbReference type="ARBA" id="ARBA00022741"/>
    </source>
</evidence>
<dbReference type="Gene3D" id="3.40.50.300">
    <property type="entry name" value="P-loop containing nucleotide triphosphate hydrolases"/>
    <property type="match status" value="2"/>
</dbReference>
<gene>
    <name evidence="7" type="ORF">POSPLADRAFT_1170800</name>
</gene>
<dbReference type="PROSITE" id="PS51192">
    <property type="entry name" value="HELICASE_ATP_BIND_1"/>
    <property type="match status" value="1"/>
</dbReference>
<evidence type="ECO:0000256" key="5">
    <source>
        <dbReference type="SAM" id="MobiDB-lite"/>
    </source>
</evidence>
<dbReference type="InterPro" id="IPR059032">
    <property type="entry name" value="WHD_DDX60"/>
</dbReference>
<dbReference type="InterPro" id="IPR011545">
    <property type="entry name" value="DEAD/DEAH_box_helicase_dom"/>
</dbReference>
<dbReference type="InterPro" id="IPR014001">
    <property type="entry name" value="Helicase_ATP-bd"/>
</dbReference>
<dbReference type="GO" id="GO:0005737">
    <property type="term" value="C:cytoplasm"/>
    <property type="evidence" value="ECO:0007669"/>
    <property type="project" value="TreeGrafter"/>
</dbReference>
<dbReference type="RefSeq" id="XP_024337888.1">
    <property type="nucleotide sequence ID" value="XM_024488107.1"/>
</dbReference>
<keyword evidence="3" id="KW-0347">Helicase</keyword>
<sequence length="1762" mass="198715">MDLDGFDGEAQLQVSSPLPPAPTSSDALKYIDEEWYFETNRRGRWMDLIGDYAGSEPFVIDGDALFQQVLNDSLLALGRHDEPSFQILHAFWSLERVLKEFQSRDANIDVVFWQYNRHPTCRTGSSDIVVSSRMLARAMLFRHLNALDITIHCFDSLSDPRWIDYMSNTKPMFVMTADGGVVRYDDPDFAVDADRILLQRVFIYDLLSQGCSVSLLPGAEYRDSKIMSFIYEHRHDPDARSHLRPELWAASDAALGSLGASESLVRRGVLIVSLMTLTPQHLQPSPDQDAWIPEFIRAMLSDRYVAHAARHEMLWIFTAHILILPALSLPERARQLDKLHPDLLNILLTSFLPSVFVSLEYVLPRIGKPDLDGRVYIALFAFLLRQPEVSPAEVLGAEAHVRMQAIWSSCGLPHVDFASISRSFPNPPVGAENPAPARPRGLLPFSHPCFDDELAPVHVDLTEDSSTSLVPRMHFNTAFNDVYHWHNDRRSILPPHLGGDDPPPMDERQRFKKLRSDQRFMASLERQAQTLTGAFGIPLEQQVILSTRSTGRSSSKTDSKPRVITAKAERLTSADKIRQANAAKKQSKEDDSNQTWWQDQLKIFSQESVSGQLVLVDNLLRNKRTRDGWLAVEIRLYRLHLQFVQWVGRPDQAEPVVRDETITRILCTVKDTYRQPHLFPAAVSLLDSALTAVGLSTVVTDLKASVTVVDSDRTLSFKFVKLLKSKTGSPVHKFMPINEELFTWQLRLFGEYMDRSMDSEADPRVPFWPDAWQRKVLDCLDANESVLVVAPTSAGKTFISYYAMEQVLKTSDDGILVYVAPTKALVNQIAAEVYARFKKELTGKSCWAIHTRDYRVHDPQNCQILVTVPEMLATMLLSPPLARTWTPRIRRIILDEIHTIGQQEGGAVWEQILLLSPCPIIGLSATIGHPERFNSWLQSVQEAHGFKHSFIYHPHRYSHLRKFMYALHVKPPSPFTGLPAHSDTQRIKLLHPVALLSFGTRELPPDFSLEASDCLSLFATLQHFRAEIPFDTDELHPAKFFASSSVKLLRQKDVLEYEAALKVVLARLLESAECGPVLARITSHLTDPSLRQLDAQFIPPMPSFRSNLIYFLADLRSKGDLPAMLFHFDRKACEMMGQTLLDDLEKAESKWRSKSSDWKRKIERWEVWKSQAKVRERQKEKDTRRKKDGDEEQGGTTSATWESSFDPSDPSPEFSFAGISTAYSKDEIEYELASLARWTSVPEWACKALQRGIGIHHSGMNKRYRTLVESLYRVGFLKVMIATGTLALGINAPTKTSAFCGDSLYLTALMFRQCAGRAGRRGFDLLGKVVFYGLSMSRCQRLVLSRLPSLGGNWPLTTTMVLRLFNLLQGSDSAPIAVNAIRSILQLPHISFTSDFGKQQILHFMRFAIDYLRRAGLLDEGGNPINLFGIASHLYYTEPGNLALVTLFRHGILHKVCGQKDSIKAQRDFISLMSHLFGRRYVPKSYATDENLRQLIKKSPSMVVLPPLSRDAEAVLMQHDGDILRVFTEYALAYTTQRSDDLGPDTVLPLSGRSHDALTSSETSFHTHLRRTATNVRVRSLFAANSGLGDTFRTVDELSTTARQGLYLNPYAIPSMSGFTSSATNKDSTALNAYLLDFFIHGQPAALRKANGIRDNDMWYLLEDFTLTLKAVRANISRLLKTASDSHAKRGLDGDLEGLDEDDVDSGYGTYASGDVDDETQKGADLQSLQRPPAVSDEDWRVFEVIYAATQEFETKFKAMWA</sequence>
<keyword evidence="2" id="KW-0378">Hydrolase</keyword>
<dbReference type="Pfam" id="PF26076">
    <property type="entry name" value="WHD_DDX60"/>
    <property type="match status" value="1"/>
</dbReference>
<dbReference type="Pfam" id="PF23002">
    <property type="entry name" value="PIN-like_DDX60"/>
    <property type="match status" value="1"/>
</dbReference>
<dbReference type="FunFam" id="3.40.50.300:FF:001039">
    <property type="entry name" value="ATP-dependent RNA helicase DDX60"/>
    <property type="match status" value="1"/>
</dbReference>
<dbReference type="SMART" id="SM00490">
    <property type="entry name" value="HELICc"/>
    <property type="match status" value="1"/>
</dbReference>
<dbReference type="InterPro" id="IPR052431">
    <property type="entry name" value="SKI2_subfamily_helicases"/>
</dbReference>
<feature type="region of interest" description="Disordered" evidence="5">
    <location>
        <begin position="1710"/>
        <end position="1732"/>
    </location>
</feature>
<accession>A0A1X6MXJ9</accession>
<keyword evidence="8" id="KW-1185">Reference proteome</keyword>
<feature type="region of interest" description="Disordered" evidence="5">
    <location>
        <begin position="1"/>
        <end position="25"/>
    </location>
</feature>
<dbReference type="OrthoDB" id="2320933at2759"/>
<organism evidence="7 8">
    <name type="scientific">Postia placenta MAD-698-R-SB12</name>
    <dbReference type="NCBI Taxonomy" id="670580"/>
    <lineage>
        <taxon>Eukaryota</taxon>
        <taxon>Fungi</taxon>
        <taxon>Dikarya</taxon>
        <taxon>Basidiomycota</taxon>
        <taxon>Agaricomycotina</taxon>
        <taxon>Agaricomycetes</taxon>
        <taxon>Polyporales</taxon>
        <taxon>Adustoporiaceae</taxon>
        <taxon>Rhodonia</taxon>
    </lineage>
</organism>
<keyword evidence="4" id="KW-0067">ATP-binding</keyword>
<dbReference type="InterPro" id="IPR055124">
    <property type="entry name" value="PIN-like_DDX60"/>
</dbReference>
<evidence type="ECO:0000256" key="3">
    <source>
        <dbReference type="ARBA" id="ARBA00022806"/>
    </source>
</evidence>
<proteinExistence type="predicted"/>
<dbReference type="InterPro" id="IPR001650">
    <property type="entry name" value="Helicase_C-like"/>
</dbReference>
<dbReference type="GO" id="GO:0004386">
    <property type="term" value="F:helicase activity"/>
    <property type="evidence" value="ECO:0007669"/>
    <property type="project" value="UniProtKB-KW"/>
</dbReference>
<dbReference type="GO" id="GO:0003676">
    <property type="term" value="F:nucleic acid binding"/>
    <property type="evidence" value="ECO:0007669"/>
    <property type="project" value="InterPro"/>
</dbReference>
<dbReference type="SUPFAM" id="SSF52540">
    <property type="entry name" value="P-loop containing nucleoside triphosphate hydrolases"/>
    <property type="match status" value="1"/>
</dbReference>
<evidence type="ECO:0000313" key="7">
    <source>
        <dbReference type="EMBL" id="OSX61094.1"/>
    </source>
</evidence>
<feature type="region of interest" description="Disordered" evidence="5">
    <location>
        <begin position="1176"/>
        <end position="1210"/>
    </location>
</feature>
<feature type="compositionally biased region" description="Basic and acidic residues" evidence="5">
    <location>
        <begin position="1176"/>
        <end position="1189"/>
    </location>
</feature>
<dbReference type="GO" id="GO:0005524">
    <property type="term" value="F:ATP binding"/>
    <property type="evidence" value="ECO:0007669"/>
    <property type="project" value="UniProtKB-KW"/>
</dbReference>
<dbReference type="InterPro" id="IPR027417">
    <property type="entry name" value="P-loop_NTPase"/>
</dbReference>
<dbReference type="EMBL" id="KZ110599">
    <property type="protein sequence ID" value="OSX61094.1"/>
    <property type="molecule type" value="Genomic_DNA"/>
</dbReference>
<dbReference type="GO" id="GO:0016787">
    <property type="term" value="F:hydrolase activity"/>
    <property type="evidence" value="ECO:0007669"/>
    <property type="project" value="UniProtKB-KW"/>
</dbReference>
<dbReference type="PANTHER" id="PTHR44533:SF4">
    <property type="entry name" value="DEAD_H RNA HELICASE, PUTATIVE-RELATED"/>
    <property type="match status" value="1"/>
</dbReference>
<dbReference type="STRING" id="670580.A0A1X6MXJ9"/>
<name>A0A1X6MXJ9_9APHY</name>
<keyword evidence="1" id="KW-0547">Nucleotide-binding</keyword>
<dbReference type="Pfam" id="PF00270">
    <property type="entry name" value="DEAD"/>
    <property type="match status" value="1"/>
</dbReference>
<evidence type="ECO:0000313" key="8">
    <source>
        <dbReference type="Proteomes" id="UP000194127"/>
    </source>
</evidence>
<dbReference type="SMART" id="SM00487">
    <property type="entry name" value="DEXDc"/>
    <property type="match status" value="1"/>
</dbReference>
<reference evidence="7 8" key="1">
    <citation type="submission" date="2017-04" db="EMBL/GenBank/DDBJ databases">
        <title>Genome Sequence of the Model Brown-Rot Fungus Postia placenta SB12.</title>
        <authorList>
            <consortium name="DOE Joint Genome Institute"/>
            <person name="Gaskell J."/>
            <person name="Kersten P."/>
            <person name="Larrondo L.F."/>
            <person name="Canessa P."/>
            <person name="Martinez D."/>
            <person name="Hibbett D."/>
            <person name="Schmoll M."/>
            <person name="Kubicek C.P."/>
            <person name="Martinez A.T."/>
            <person name="Yadav J."/>
            <person name="Master E."/>
            <person name="Magnuson J.K."/>
            <person name="James T."/>
            <person name="Yaver D."/>
            <person name="Berka R."/>
            <person name="Labutti K."/>
            <person name="Lipzen A."/>
            <person name="Aerts A."/>
            <person name="Barry K."/>
            <person name="Henrissat B."/>
            <person name="Blanchette R."/>
            <person name="Grigoriev I."/>
            <person name="Cullen D."/>
        </authorList>
    </citation>
    <scope>NUCLEOTIDE SEQUENCE [LARGE SCALE GENOMIC DNA]</scope>
    <source>
        <strain evidence="7 8">MAD-698-R-SB12</strain>
    </source>
</reference>
<protein>
    <recommendedName>
        <fullName evidence="6">Helicase ATP-binding domain-containing protein</fullName>
    </recommendedName>
</protein>
<dbReference type="PANTHER" id="PTHR44533">
    <property type="entry name" value="DEAD/H RNA HELICASE, PUTATIVE-RELATED"/>
    <property type="match status" value="1"/>
</dbReference>
<evidence type="ECO:0000256" key="2">
    <source>
        <dbReference type="ARBA" id="ARBA00022801"/>
    </source>
</evidence>
<evidence type="ECO:0000256" key="4">
    <source>
        <dbReference type="ARBA" id="ARBA00022840"/>
    </source>
</evidence>